<dbReference type="InterPro" id="IPR018060">
    <property type="entry name" value="HTH_AraC"/>
</dbReference>
<dbReference type="Gene3D" id="1.10.10.60">
    <property type="entry name" value="Homeodomain-like"/>
    <property type="match status" value="2"/>
</dbReference>
<dbReference type="SUPFAM" id="SSF46689">
    <property type="entry name" value="Homeodomain-like"/>
    <property type="match status" value="2"/>
</dbReference>
<evidence type="ECO:0000259" key="4">
    <source>
        <dbReference type="PROSITE" id="PS01124"/>
    </source>
</evidence>
<dbReference type="InterPro" id="IPR011256">
    <property type="entry name" value="Reg_factor_effector_dom_sf"/>
</dbReference>
<dbReference type="PROSITE" id="PS01124">
    <property type="entry name" value="HTH_ARAC_FAMILY_2"/>
    <property type="match status" value="1"/>
</dbReference>
<dbReference type="InterPro" id="IPR009057">
    <property type="entry name" value="Homeodomain-like_sf"/>
</dbReference>
<keyword evidence="1" id="KW-0805">Transcription regulation</keyword>
<evidence type="ECO:0000256" key="1">
    <source>
        <dbReference type="ARBA" id="ARBA00023015"/>
    </source>
</evidence>
<dbReference type="InterPro" id="IPR010499">
    <property type="entry name" value="AraC_E-bd"/>
</dbReference>
<dbReference type="AlphaFoldDB" id="A0A4P9CCH2"/>
<gene>
    <name evidence="5" type="ORF">CPZ25_014950</name>
</gene>
<dbReference type="EMBL" id="CP029487">
    <property type="protein sequence ID" value="QCT72571.1"/>
    <property type="molecule type" value="Genomic_DNA"/>
</dbReference>
<keyword evidence="3" id="KW-0804">Transcription</keyword>
<accession>A0A4P9CCH2</accession>
<dbReference type="SMART" id="SM00871">
    <property type="entry name" value="AraC_E_bind"/>
    <property type="match status" value="1"/>
</dbReference>
<dbReference type="PRINTS" id="PR00032">
    <property type="entry name" value="HTHARAC"/>
</dbReference>
<feature type="domain" description="HTH araC/xylS-type" evidence="4">
    <location>
        <begin position="17"/>
        <end position="115"/>
    </location>
</feature>
<dbReference type="InterPro" id="IPR050959">
    <property type="entry name" value="MarA-like"/>
</dbReference>
<reference evidence="5 6" key="1">
    <citation type="submission" date="2018-05" db="EMBL/GenBank/DDBJ databases">
        <title>Genome comparison of Eubacterium sp.</title>
        <authorList>
            <person name="Feng Y."/>
            <person name="Sanchez-Andrea I."/>
            <person name="Stams A.J.M."/>
            <person name="De Vos W.M."/>
        </authorList>
    </citation>
    <scope>NUCLEOTIDE SEQUENCE [LARGE SCALE GENOMIC DNA]</scope>
    <source>
        <strain evidence="5 6">YI</strain>
    </source>
</reference>
<dbReference type="SUPFAM" id="SSF55136">
    <property type="entry name" value="Probable bacterial effector-binding domain"/>
    <property type="match status" value="1"/>
</dbReference>
<dbReference type="InterPro" id="IPR018062">
    <property type="entry name" value="HTH_AraC-typ_CS"/>
</dbReference>
<dbReference type="GO" id="GO:0043565">
    <property type="term" value="F:sequence-specific DNA binding"/>
    <property type="evidence" value="ECO:0007669"/>
    <property type="project" value="InterPro"/>
</dbReference>
<dbReference type="PROSITE" id="PS00041">
    <property type="entry name" value="HTH_ARAC_FAMILY_1"/>
    <property type="match status" value="1"/>
</dbReference>
<evidence type="ECO:0000313" key="5">
    <source>
        <dbReference type="EMBL" id="QCT72571.1"/>
    </source>
</evidence>
<sequence>MEPEEEGCPVDYLAPLTRTVEYIEKHLNEKITLKDLAKISGYSAYHLIRIFTAATGGTIGGYVRKRRLAVAAEALLNTERRVLDIALDSGFGSSEAFSRSFKSVCGLSPHAYRKRGVAHYVGFERPLDRISLCHRASGVTLQPRFVTLGEIWLAGIRERTAAPGTALPALWSRWNRLRAGVPCLAGGRSFGVCETPAEAACLEADGSVPYIEFVGAETSPFPELPEGVLAKTLTGGRYAVFTHTGAAASLAQTYDYIWGSWALTAGETLDDREDFEVYDSRFRGPECPDSQIDLYIPVRQSMEG</sequence>
<evidence type="ECO:0000313" key="6">
    <source>
        <dbReference type="Proteomes" id="UP000218387"/>
    </source>
</evidence>
<dbReference type="InterPro" id="IPR020449">
    <property type="entry name" value="Tscrpt_reg_AraC-type_HTH"/>
</dbReference>
<dbReference type="PANTHER" id="PTHR47504:SF5">
    <property type="entry name" value="RIGHT ORIGIN-BINDING PROTEIN"/>
    <property type="match status" value="1"/>
</dbReference>
<dbReference type="Proteomes" id="UP000218387">
    <property type="component" value="Chromosome"/>
</dbReference>
<dbReference type="InterPro" id="IPR029441">
    <property type="entry name" value="Cass2"/>
</dbReference>
<dbReference type="SMART" id="SM00342">
    <property type="entry name" value="HTH_ARAC"/>
    <property type="match status" value="1"/>
</dbReference>
<evidence type="ECO:0000256" key="3">
    <source>
        <dbReference type="ARBA" id="ARBA00023163"/>
    </source>
</evidence>
<dbReference type="GO" id="GO:0003700">
    <property type="term" value="F:DNA-binding transcription factor activity"/>
    <property type="evidence" value="ECO:0007669"/>
    <property type="project" value="InterPro"/>
</dbReference>
<dbReference type="Pfam" id="PF12833">
    <property type="entry name" value="HTH_18"/>
    <property type="match status" value="1"/>
</dbReference>
<dbReference type="PANTHER" id="PTHR47504">
    <property type="entry name" value="RIGHT ORIGIN-BINDING PROTEIN"/>
    <property type="match status" value="1"/>
</dbReference>
<protein>
    <submittedName>
        <fullName evidence="5">AraC family transcriptional regulator</fullName>
    </submittedName>
</protein>
<dbReference type="Gene3D" id="3.20.80.10">
    <property type="entry name" value="Regulatory factor, effector binding domain"/>
    <property type="match status" value="1"/>
</dbReference>
<dbReference type="KEGG" id="emt:CPZ25_014950"/>
<keyword evidence="2" id="KW-0238">DNA-binding</keyword>
<dbReference type="Pfam" id="PF14526">
    <property type="entry name" value="Cass2"/>
    <property type="match status" value="1"/>
</dbReference>
<evidence type="ECO:0000256" key="2">
    <source>
        <dbReference type="ARBA" id="ARBA00023125"/>
    </source>
</evidence>
<organism evidence="5 6">
    <name type="scientific">Eubacterium maltosivorans</name>
    <dbReference type="NCBI Taxonomy" id="2041044"/>
    <lineage>
        <taxon>Bacteria</taxon>
        <taxon>Bacillati</taxon>
        <taxon>Bacillota</taxon>
        <taxon>Clostridia</taxon>
        <taxon>Eubacteriales</taxon>
        <taxon>Eubacteriaceae</taxon>
        <taxon>Eubacterium</taxon>
    </lineage>
</organism>
<name>A0A4P9CCH2_EUBML</name>
<keyword evidence="6" id="KW-1185">Reference proteome</keyword>
<proteinExistence type="predicted"/>